<dbReference type="Proteomes" id="UP000324767">
    <property type="component" value="Unassembled WGS sequence"/>
</dbReference>
<reference evidence="1 2" key="1">
    <citation type="submission" date="2019-09" db="EMBL/GenBank/DDBJ databases">
        <title>The hologenome of the rock-dwelling lichen Lasallia pustulata.</title>
        <authorList>
            <person name="Greshake Tzovaras B."/>
            <person name="Segers F."/>
            <person name="Bicker A."/>
            <person name="Dal Grande F."/>
            <person name="Otte J."/>
            <person name="Hankeln T."/>
            <person name="Schmitt I."/>
            <person name="Ebersberger I."/>
        </authorList>
    </citation>
    <scope>NUCLEOTIDE SEQUENCE [LARGE SCALE GENOMIC DNA]</scope>
    <source>
        <strain evidence="1">A1-1</strain>
    </source>
</reference>
<name>A0A5M8PV50_9LECA</name>
<organism evidence="1 2">
    <name type="scientific">Lasallia pustulata</name>
    <dbReference type="NCBI Taxonomy" id="136370"/>
    <lineage>
        <taxon>Eukaryota</taxon>
        <taxon>Fungi</taxon>
        <taxon>Dikarya</taxon>
        <taxon>Ascomycota</taxon>
        <taxon>Pezizomycotina</taxon>
        <taxon>Lecanoromycetes</taxon>
        <taxon>OSLEUM clade</taxon>
        <taxon>Umbilicariomycetidae</taxon>
        <taxon>Umbilicariales</taxon>
        <taxon>Umbilicariaceae</taxon>
        <taxon>Lasallia</taxon>
    </lineage>
</organism>
<sequence>MADPVSAIGLSLAVLTTFKEAYLLSKYMWRTIQSAKHHKSERFLLETEYRHELLYLCSLGRLHQKHAIFFADEVLQKAWLEHMRDVFECLSSEVFGQYAKLAAKEDPDYQEYSPFLNRAAAQSWTIDFSLAIEDDLVVAREKPLPDESSWDS</sequence>
<comment type="caution">
    <text evidence="1">The sequence shown here is derived from an EMBL/GenBank/DDBJ whole genome shotgun (WGS) entry which is preliminary data.</text>
</comment>
<dbReference type="EMBL" id="VXIT01000005">
    <property type="protein sequence ID" value="KAA6412855.1"/>
    <property type="molecule type" value="Genomic_DNA"/>
</dbReference>
<accession>A0A5M8PV50</accession>
<protein>
    <submittedName>
        <fullName evidence="1">Uncharacterized protein</fullName>
    </submittedName>
</protein>
<evidence type="ECO:0000313" key="2">
    <source>
        <dbReference type="Proteomes" id="UP000324767"/>
    </source>
</evidence>
<dbReference type="AlphaFoldDB" id="A0A5M8PV50"/>
<gene>
    <name evidence="1" type="ORF">FRX48_03848</name>
</gene>
<evidence type="ECO:0000313" key="1">
    <source>
        <dbReference type="EMBL" id="KAA6412855.1"/>
    </source>
</evidence>
<proteinExistence type="predicted"/>